<proteinExistence type="predicted"/>
<evidence type="ECO:0000313" key="2">
    <source>
        <dbReference type="EMBL" id="KEQ79949.1"/>
    </source>
</evidence>
<name>A0A074X856_AURPU</name>
<keyword evidence="1" id="KW-0732">Signal</keyword>
<dbReference type="GeneID" id="40750381"/>
<dbReference type="RefSeq" id="XP_029756136.1">
    <property type="nucleotide sequence ID" value="XM_029908075.1"/>
</dbReference>
<evidence type="ECO:0008006" key="4">
    <source>
        <dbReference type="Google" id="ProtNLM"/>
    </source>
</evidence>
<reference evidence="2 3" key="1">
    <citation type="journal article" date="2014" name="BMC Genomics">
        <title>Genome sequencing of four Aureobasidium pullulans varieties: biotechnological potential, stress tolerance, and description of new species.</title>
        <authorList>
            <person name="Gostin Ar C."/>
            <person name="Ohm R.A."/>
            <person name="Kogej T."/>
            <person name="Sonjak S."/>
            <person name="Turk M."/>
            <person name="Zajc J."/>
            <person name="Zalar P."/>
            <person name="Grube M."/>
            <person name="Sun H."/>
            <person name="Han J."/>
            <person name="Sharma A."/>
            <person name="Chiniquy J."/>
            <person name="Ngan C.Y."/>
            <person name="Lipzen A."/>
            <person name="Barry K."/>
            <person name="Grigoriev I.V."/>
            <person name="Gunde-Cimerman N."/>
        </authorList>
    </citation>
    <scope>NUCLEOTIDE SEQUENCE [LARGE SCALE GENOMIC DNA]</scope>
    <source>
        <strain evidence="2 3">EXF-150</strain>
    </source>
</reference>
<dbReference type="OrthoDB" id="5238343at2759"/>
<keyword evidence="3" id="KW-1185">Reference proteome</keyword>
<dbReference type="EMBL" id="KL585001">
    <property type="protein sequence ID" value="KEQ79949.1"/>
    <property type="molecule type" value="Genomic_DNA"/>
</dbReference>
<accession>A0A074X856</accession>
<dbReference type="AlphaFoldDB" id="A0A074X856"/>
<sequence>MRLSIIVASLLPLAFASVIPEVETVELDARGDSGCYPFQAPNCCINYAVCQCKDGKAYQFNQDQGGCQPPWGFLANRVTQLPGYCC</sequence>
<evidence type="ECO:0000256" key="1">
    <source>
        <dbReference type="SAM" id="SignalP"/>
    </source>
</evidence>
<feature type="chain" id="PRO_5001702111" description="Chitin-binding type-2 domain-containing protein" evidence="1">
    <location>
        <begin position="17"/>
        <end position="86"/>
    </location>
</feature>
<protein>
    <recommendedName>
        <fullName evidence="4">Chitin-binding type-2 domain-containing protein</fullName>
    </recommendedName>
</protein>
<dbReference type="HOGENOM" id="CLU_160184_0_0_1"/>
<evidence type="ECO:0000313" key="3">
    <source>
        <dbReference type="Proteomes" id="UP000030706"/>
    </source>
</evidence>
<dbReference type="Proteomes" id="UP000030706">
    <property type="component" value="Unassembled WGS sequence"/>
</dbReference>
<feature type="signal peptide" evidence="1">
    <location>
        <begin position="1"/>
        <end position="16"/>
    </location>
</feature>
<organism evidence="2 3">
    <name type="scientific">Aureobasidium pullulans EXF-150</name>
    <dbReference type="NCBI Taxonomy" id="1043002"/>
    <lineage>
        <taxon>Eukaryota</taxon>
        <taxon>Fungi</taxon>
        <taxon>Dikarya</taxon>
        <taxon>Ascomycota</taxon>
        <taxon>Pezizomycotina</taxon>
        <taxon>Dothideomycetes</taxon>
        <taxon>Dothideomycetidae</taxon>
        <taxon>Dothideales</taxon>
        <taxon>Saccotheciaceae</taxon>
        <taxon>Aureobasidium</taxon>
    </lineage>
</organism>
<gene>
    <name evidence="2" type="ORF">M438DRAFT_368973</name>
</gene>